<reference evidence="9 10" key="1">
    <citation type="journal article" date="2010" name="Stand. Genomic Sci.">
        <title>Complete genome sequence of Aminobacterium colombiense type strain (ALA-1).</title>
        <authorList>
            <person name="Chertkov O."/>
            <person name="Sikorski J."/>
            <person name="Brambilla E."/>
            <person name="Lapidus A."/>
            <person name="Copeland A."/>
            <person name="Glavina Del Rio T."/>
            <person name="Nolan M."/>
            <person name="Lucas S."/>
            <person name="Tice H."/>
            <person name="Cheng J.F."/>
            <person name="Han C."/>
            <person name="Detter J.C."/>
            <person name="Bruce D."/>
            <person name="Tapia R."/>
            <person name="Goodwin L."/>
            <person name="Pitluck S."/>
            <person name="Liolios K."/>
            <person name="Ivanova N."/>
            <person name="Mavromatis K."/>
            <person name="Ovchinnikova G."/>
            <person name="Pati A."/>
            <person name="Chen A."/>
            <person name="Palaniappan K."/>
            <person name="Land M."/>
            <person name="Hauser L."/>
            <person name="Chang Y.J."/>
            <person name="Jeffries C.D."/>
            <person name="Spring S."/>
            <person name="Rohde M."/>
            <person name="Goker M."/>
            <person name="Bristow J."/>
            <person name="Eisen J.A."/>
            <person name="Markowitz V."/>
            <person name="Hugenholtz P."/>
            <person name="Kyrpides N.C."/>
            <person name="Klenk H.P."/>
        </authorList>
    </citation>
    <scope>NUCLEOTIDE SEQUENCE [LARGE SCALE GENOMIC DNA]</scope>
    <source>
        <strain evidence="10">DSM 12261 / ALA-1</strain>
    </source>
</reference>
<evidence type="ECO:0000256" key="6">
    <source>
        <dbReference type="ARBA" id="ARBA00023136"/>
    </source>
</evidence>
<feature type="domain" description="TRAP C4-dicarboxylate transport system permease DctM subunit" evidence="8">
    <location>
        <begin position="5"/>
        <end position="413"/>
    </location>
</feature>
<dbReference type="STRING" id="572547.Amico_1879"/>
<feature type="transmembrane region" description="Helical" evidence="7">
    <location>
        <begin position="268"/>
        <end position="290"/>
    </location>
</feature>
<keyword evidence="2" id="KW-1003">Cell membrane</keyword>
<evidence type="ECO:0000256" key="7">
    <source>
        <dbReference type="SAM" id="Phobius"/>
    </source>
</evidence>
<evidence type="ECO:0000256" key="2">
    <source>
        <dbReference type="ARBA" id="ARBA00022475"/>
    </source>
</evidence>
<feature type="transmembrane region" description="Helical" evidence="7">
    <location>
        <begin position="6"/>
        <end position="29"/>
    </location>
</feature>
<evidence type="ECO:0000259" key="8">
    <source>
        <dbReference type="Pfam" id="PF06808"/>
    </source>
</evidence>
<dbReference type="NCBIfam" id="TIGR00786">
    <property type="entry name" value="dctM"/>
    <property type="match status" value="1"/>
</dbReference>
<dbReference type="RefSeq" id="WP_013049254.1">
    <property type="nucleotide sequence ID" value="NC_014011.1"/>
</dbReference>
<dbReference type="Proteomes" id="UP000002366">
    <property type="component" value="Chromosome"/>
</dbReference>
<comment type="subcellular location">
    <subcellularLocation>
        <location evidence="1">Cell inner membrane</location>
        <topology evidence="1">Multi-pass membrane protein</topology>
    </subcellularLocation>
</comment>
<dbReference type="Pfam" id="PF06808">
    <property type="entry name" value="DctM"/>
    <property type="match status" value="1"/>
</dbReference>
<keyword evidence="4 7" id="KW-0812">Transmembrane</keyword>
<evidence type="ECO:0000256" key="3">
    <source>
        <dbReference type="ARBA" id="ARBA00022519"/>
    </source>
</evidence>
<dbReference type="EMBL" id="CP001997">
    <property type="protein sequence ID" value="ADE57992.1"/>
    <property type="molecule type" value="Genomic_DNA"/>
</dbReference>
<keyword evidence="3" id="KW-0997">Cell inner membrane</keyword>
<evidence type="ECO:0000256" key="4">
    <source>
        <dbReference type="ARBA" id="ARBA00022692"/>
    </source>
</evidence>
<protein>
    <submittedName>
        <fullName evidence="9">TRAP dicarboxylate transporter, DctM subunit</fullName>
    </submittedName>
</protein>
<evidence type="ECO:0000313" key="9">
    <source>
        <dbReference type="EMBL" id="ADE57992.1"/>
    </source>
</evidence>
<dbReference type="PANTHER" id="PTHR33362:SF5">
    <property type="entry name" value="C4-DICARBOXYLATE TRAP TRANSPORTER LARGE PERMEASE PROTEIN DCTM"/>
    <property type="match status" value="1"/>
</dbReference>
<proteinExistence type="predicted"/>
<dbReference type="OrthoDB" id="9785600at2"/>
<evidence type="ECO:0000313" key="10">
    <source>
        <dbReference type="Proteomes" id="UP000002366"/>
    </source>
</evidence>
<dbReference type="AlphaFoldDB" id="D5EHG0"/>
<keyword evidence="5 7" id="KW-1133">Transmembrane helix</keyword>
<keyword evidence="10" id="KW-1185">Reference proteome</keyword>
<gene>
    <name evidence="9" type="ordered locus">Amico_1879</name>
</gene>
<evidence type="ECO:0000256" key="1">
    <source>
        <dbReference type="ARBA" id="ARBA00004429"/>
    </source>
</evidence>
<keyword evidence="6 7" id="KW-0472">Membrane</keyword>
<feature type="transmembrane region" description="Helical" evidence="7">
    <location>
        <begin position="166"/>
        <end position="188"/>
    </location>
</feature>
<organism evidence="9 10">
    <name type="scientific">Aminobacterium colombiense (strain DSM 12261 / ALA-1)</name>
    <dbReference type="NCBI Taxonomy" id="572547"/>
    <lineage>
        <taxon>Bacteria</taxon>
        <taxon>Thermotogati</taxon>
        <taxon>Synergistota</taxon>
        <taxon>Synergistia</taxon>
        <taxon>Synergistales</taxon>
        <taxon>Aminobacteriaceae</taxon>
        <taxon>Aminobacterium</taxon>
    </lineage>
</organism>
<feature type="transmembrane region" description="Helical" evidence="7">
    <location>
        <begin position="131"/>
        <end position="154"/>
    </location>
</feature>
<feature type="transmembrane region" description="Helical" evidence="7">
    <location>
        <begin position="393"/>
        <end position="417"/>
    </location>
</feature>
<dbReference type="InterPro" id="IPR004681">
    <property type="entry name" value="TRAP_DctM"/>
</dbReference>
<evidence type="ECO:0000256" key="5">
    <source>
        <dbReference type="ARBA" id="ARBA00022989"/>
    </source>
</evidence>
<dbReference type="GO" id="GO:0022857">
    <property type="term" value="F:transmembrane transporter activity"/>
    <property type="evidence" value="ECO:0007669"/>
    <property type="project" value="TreeGrafter"/>
</dbReference>
<name>D5EHG0_AMICL</name>
<dbReference type="InterPro" id="IPR010656">
    <property type="entry name" value="DctM"/>
</dbReference>
<feature type="transmembrane region" description="Helical" evidence="7">
    <location>
        <begin position="209"/>
        <end position="232"/>
    </location>
</feature>
<dbReference type="eggNOG" id="COG1593">
    <property type="taxonomic scope" value="Bacteria"/>
</dbReference>
<feature type="transmembrane region" description="Helical" evidence="7">
    <location>
        <begin position="238"/>
        <end position="256"/>
    </location>
</feature>
<dbReference type="GO" id="GO:0005886">
    <property type="term" value="C:plasma membrane"/>
    <property type="evidence" value="ECO:0007669"/>
    <property type="project" value="UniProtKB-SubCell"/>
</dbReference>
<accession>D5EHG0</accession>
<feature type="transmembrane region" description="Helical" evidence="7">
    <location>
        <begin position="50"/>
        <end position="71"/>
    </location>
</feature>
<dbReference type="PIRSF" id="PIRSF006066">
    <property type="entry name" value="HI0050"/>
    <property type="match status" value="1"/>
</dbReference>
<dbReference type="PANTHER" id="PTHR33362">
    <property type="entry name" value="SIALIC ACID TRAP TRANSPORTER PERMEASE PROTEIN SIAT-RELATED"/>
    <property type="match status" value="1"/>
</dbReference>
<sequence length="423" mass="44710">MLWIAALFGIFLLGIPISFSLGITTLIGLAGAGLPMEVLVQRMFTGVDNFAFVAIPLFILAGNLMAVGGISKRITTFSEALVGHWPGGLGMVAIVASMIFAAVTGSAIAATAAIGALLISEMISKGYSKAYAASLVATAGSIGPIIPPSIPLVVYGVIVGSSIAKLFMGGIIPGILMGVFLMIANWMISKRRGYVGRETKSSAAELRKGLKDAILALLMPVIIIGGIVGGIFTPTESASIAVAYSLFLGTIVYRELSWKDITRAFIEAAVTTGIILTVLMTASLFIWFMTVKMIPQSITQSLLQVVTSKWGALMVMNIILLIAGTFIDTTSALTIFVPLFLPLVKTFGIDLIHFGVMVAVNLTIGMCTPPLGVCLFVSCEIAGTTLREMFKDLILMLVPLLILLLLITYVPGIVTWLPNFLGL</sequence>
<dbReference type="KEGG" id="aco:Amico_1879"/>
<feature type="transmembrane region" description="Helical" evidence="7">
    <location>
        <begin position="362"/>
        <end position="381"/>
    </location>
</feature>
<feature type="transmembrane region" description="Helical" evidence="7">
    <location>
        <begin position="91"/>
        <end position="119"/>
    </location>
</feature>
<dbReference type="HOGENOM" id="CLU_019824_4_1_0"/>